<reference evidence="2" key="1">
    <citation type="journal article" date="2014" name="Int. J. Syst. Evol. Microbiol.">
        <title>Complete genome sequence of Corynebacterium casei LMG S-19264T (=DSM 44701T), isolated from a smear-ripened cheese.</title>
        <authorList>
            <consortium name="US DOE Joint Genome Institute (JGI-PGF)"/>
            <person name="Walter F."/>
            <person name="Albersmeier A."/>
            <person name="Kalinowski J."/>
            <person name="Ruckert C."/>
        </authorList>
    </citation>
    <scope>NUCLEOTIDE SEQUENCE</scope>
    <source>
        <strain evidence="2">JCM 4490</strain>
    </source>
</reference>
<evidence type="ECO:0000256" key="1">
    <source>
        <dbReference type="SAM" id="Phobius"/>
    </source>
</evidence>
<accession>A0A918IYV7</accession>
<keyword evidence="1" id="KW-0812">Transmembrane</keyword>
<keyword evidence="1" id="KW-0472">Membrane</keyword>
<reference evidence="2" key="2">
    <citation type="submission" date="2020-09" db="EMBL/GenBank/DDBJ databases">
        <authorList>
            <person name="Sun Q."/>
            <person name="Ohkuma M."/>
        </authorList>
    </citation>
    <scope>NUCLEOTIDE SEQUENCE</scope>
    <source>
        <strain evidence="2">JCM 4490</strain>
    </source>
</reference>
<organism evidence="2 3">
    <name type="scientific">Streptomyces lucensis JCM 4490</name>
    <dbReference type="NCBI Taxonomy" id="1306176"/>
    <lineage>
        <taxon>Bacteria</taxon>
        <taxon>Bacillati</taxon>
        <taxon>Actinomycetota</taxon>
        <taxon>Actinomycetes</taxon>
        <taxon>Kitasatosporales</taxon>
        <taxon>Streptomycetaceae</taxon>
        <taxon>Streptomyces</taxon>
    </lineage>
</organism>
<gene>
    <name evidence="2" type="ORF">GCM10010503_14750</name>
</gene>
<name>A0A918IYV7_9ACTN</name>
<keyword evidence="3" id="KW-1185">Reference proteome</keyword>
<proteinExistence type="predicted"/>
<comment type="caution">
    <text evidence="2">The sequence shown here is derived from an EMBL/GenBank/DDBJ whole genome shotgun (WGS) entry which is preliminary data.</text>
</comment>
<evidence type="ECO:0000313" key="3">
    <source>
        <dbReference type="Proteomes" id="UP000620224"/>
    </source>
</evidence>
<dbReference type="AlphaFoldDB" id="A0A918IYV7"/>
<keyword evidence="1" id="KW-1133">Transmembrane helix</keyword>
<evidence type="ECO:0000313" key="2">
    <source>
        <dbReference type="EMBL" id="GGW39503.1"/>
    </source>
</evidence>
<dbReference type="EMBL" id="BMUE01000002">
    <property type="protein sequence ID" value="GGW39503.1"/>
    <property type="molecule type" value="Genomic_DNA"/>
</dbReference>
<sequence>MSADREKHDMTQTDIALLLADAADEVEIGIAPVQAVIRGGRRRRARRWAVAAATTMVLAGSTGATLAVTGLPGDGQQDRGTSVAAEARHVDRPHLTELAGGTDQGQRWRVELSVWDAPRDKAEVTRQLEAMRRYGIDADALPERSHLVGKTSHFASLYYGDRGGRVLLFDTAQEWNRMTGKDIEFGALPLTKGGADRADRLVVGQVAATARQVECTWEGGTGSVVRPRAAAGSPVKWFVCLGPAGKANKSAWVMD</sequence>
<dbReference type="Proteomes" id="UP000620224">
    <property type="component" value="Unassembled WGS sequence"/>
</dbReference>
<protein>
    <submittedName>
        <fullName evidence="2">Uncharacterized protein</fullName>
    </submittedName>
</protein>
<dbReference type="RefSeq" id="WP_190013918.1">
    <property type="nucleotide sequence ID" value="NZ_BMUE01000002.1"/>
</dbReference>
<feature type="transmembrane region" description="Helical" evidence="1">
    <location>
        <begin position="48"/>
        <end position="71"/>
    </location>
</feature>